<accession>A0A8S2QYT6</accession>
<proteinExistence type="predicted"/>
<comment type="caution">
    <text evidence="1">The sequence shown here is derived from an EMBL/GenBank/DDBJ whole genome shotgun (WGS) entry which is preliminary data.</text>
</comment>
<sequence length="85" mass="9640">NNMEKSMANGIENLEGVGVNSDECAIPMVRRFHSPSNGNGLFWHSFDVAPIHVIYISTEHDFCRSSIQYLWLENDLSSVNRSRTP</sequence>
<dbReference type="PANTHER" id="PTHR45778:SF7">
    <property type="entry name" value="PURPLE ACID PHOSPHATASE"/>
    <property type="match status" value="1"/>
</dbReference>
<dbReference type="AlphaFoldDB" id="A0A8S2QYT6"/>
<dbReference type="Gene3D" id="3.60.21.10">
    <property type="match status" value="1"/>
</dbReference>
<gene>
    <name evidence="1" type="ORF">GIL414_LOCUS18500</name>
</gene>
<evidence type="ECO:0000313" key="1">
    <source>
        <dbReference type="EMBL" id="CAF4130494.1"/>
    </source>
</evidence>
<name>A0A8S2QYT6_9BILA</name>
<reference evidence="1" key="1">
    <citation type="submission" date="2021-02" db="EMBL/GenBank/DDBJ databases">
        <authorList>
            <person name="Nowell W R."/>
        </authorList>
    </citation>
    <scope>NUCLEOTIDE SEQUENCE</scope>
</reference>
<organism evidence="1 2">
    <name type="scientific">Rotaria magnacalcarata</name>
    <dbReference type="NCBI Taxonomy" id="392030"/>
    <lineage>
        <taxon>Eukaryota</taxon>
        <taxon>Metazoa</taxon>
        <taxon>Spiralia</taxon>
        <taxon>Gnathifera</taxon>
        <taxon>Rotifera</taxon>
        <taxon>Eurotatoria</taxon>
        <taxon>Bdelloidea</taxon>
        <taxon>Philodinida</taxon>
        <taxon>Philodinidae</taxon>
        <taxon>Rotaria</taxon>
    </lineage>
</organism>
<dbReference type="InterPro" id="IPR029052">
    <property type="entry name" value="Metallo-depent_PP-like"/>
</dbReference>
<protein>
    <submittedName>
        <fullName evidence="1">Uncharacterized protein</fullName>
    </submittedName>
</protein>
<dbReference type="PANTHER" id="PTHR45778">
    <property type="entry name" value="PURPLE ACID PHOSPHATASE-RELATED"/>
    <property type="match status" value="1"/>
</dbReference>
<dbReference type="EMBL" id="CAJOBJ010009139">
    <property type="protein sequence ID" value="CAF4130494.1"/>
    <property type="molecule type" value="Genomic_DNA"/>
</dbReference>
<dbReference type="SUPFAM" id="SSF56300">
    <property type="entry name" value="Metallo-dependent phosphatases"/>
    <property type="match status" value="1"/>
</dbReference>
<evidence type="ECO:0000313" key="2">
    <source>
        <dbReference type="Proteomes" id="UP000681720"/>
    </source>
</evidence>
<dbReference type="Proteomes" id="UP000681720">
    <property type="component" value="Unassembled WGS sequence"/>
</dbReference>
<feature type="non-terminal residue" evidence="1">
    <location>
        <position position="1"/>
    </location>
</feature>